<proteinExistence type="predicted"/>
<dbReference type="PANTHER" id="PTHR30146">
    <property type="entry name" value="LACI-RELATED TRANSCRIPTIONAL REPRESSOR"/>
    <property type="match status" value="1"/>
</dbReference>
<keyword evidence="1" id="KW-0805">Transcription regulation</keyword>
<dbReference type="InterPro" id="IPR028082">
    <property type="entry name" value="Peripla_BP_I"/>
</dbReference>
<dbReference type="Pfam" id="PF00392">
    <property type="entry name" value="GntR"/>
    <property type="match status" value="1"/>
</dbReference>
<dbReference type="InterPro" id="IPR036390">
    <property type="entry name" value="WH_DNA-bd_sf"/>
</dbReference>
<dbReference type="SUPFAM" id="SSF53822">
    <property type="entry name" value="Periplasmic binding protein-like I"/>
    <property type="match status" value="1"/>
</dbReference>
<dbReference type="Pfam" id="PF13377">
    <property type="entry name" value="Peripla_BP_3"/>
    <property type="match status" value="1"/>
</dbReference>
<evidence type="ECO:0000313" key="5">
    <source>
        <dbReference type="EMBL" id="AQA15878.1"/>
    </source>
</evidence>
<keyword evidence="6" id="KW-1185">Reference proteome</keyword>
<dbReference type="Proteomes" id="UP000187851">
    <property type="component" value="Chromosome"/>
</dbReference>
<dbReference type="PRINTS" id="PR00035">
    <property type="entry name" value="HTHGNTR"/>
</dbReference>
<feature type="domain" description="HTH gntR-type" evidence="4">
    <location>
        <begin position="1"/>
        <end position="58"/>
    </location>
</feature>
<reference evidence="5 6" key="1">
    <citation type="journal article" date="2017" name="J. Biotechnol.">
        <title>The complete genome sequence of Streptomyces autolyticus CGMCC 0516, the producer of geldanamycin, autolytimycin, reblastatin and elaiophylin.</title>
        <authorList>
            <person name="Yin M."/>
            <person name="Jiang M."/>
            <person name="Ren Z."/>
            <person name="Dong Y."/>
            <person name="Lu T."/>
        </authorList>
    </citation>
    <scope>NUCLEOTIDE SEQUENCE [LARGE SCALE GENOMIC DNA]</scope>
    <source>
        <strain evidence="5 6">CGMCC0516</strain>
    </source>
</reference>
<dbReference type="Gene3D" id="3.40.50.2300">
    <property type="match status" value="2"/>
</dbReference>
<accession>A0ABM6HP41</accession>
<dbReference type="PANTHER" id="PTHR30146:SF155">
    <property type="entry name" value="ALANINE RACEMASE"/>
    <property type="match status" value="1"/>
</dbReference>
<dbReference type="CDD" id="cd07377">
    <property type="entry name" value="WHTH_GntR"/>
    <property type="match status" value="1"/>
</dbReference>
<dbReference type="InterPro" id="IPR036388">
    <property type="entry name" value="WH-like_DNA-bd_sf"/>
</dbReference>
<keyword evidence="3" id="KW-0804">Transcription</keyword>
<protein>
    <recommendedName>
        <fullName evidence="4">HTH gntR-type domain-containing protein</fullName>
    </recommendedName>
</protein>
<organism evidence="5 6">
    <name type="scientific">Streptomyces autolyticus</name>
    <dbReference type="NCBI Taxonomy" id="75293"/>
    <lineage>
        <taxon>Bacteria</taxon>
        <taxon>Bacillati</taxon>
        <taxon>Actinomycetota</taxon>
        <taxon>Actinomycetes</taxon>
        <taxon>Kitasatosporales</taxon>
        <taxon>Streptomycetaceae</taxon>
        <taxon>Streptomyces</taxon>
    </lineage>
</organism>
<dbReference type="InterPro" id="IPR000524">
    <property type="entry name" value="Tscrpt_reg_HTH_GntR"/>
</dbReference>
<name>A0ABM6HP41_9ACTN</name>
<evidence type="ECO:0000256" key="2">
    <source>
        <dbReference type="ARBA" id="ARBA00023125"/>
    </source>
</evidence>
<dbReference type="EMBL" id="CP019458">
    <property type="protein sequence ID" value="AQA15878.1"/>
    <property type="molecule type" value="Genomic_DNA"/>
</dbReference>
<dbReference type="InterPro" id="IPR046335">
    <property type="entry name" value="LacI/GalR-like_sensor"/>
</dbReference>
<dbReference type="Gene3D" id="1.10.10.10">
    <property type="entry name" value="Winged helix-like DNA-binding domain superfamily/Winged helix DNA-binding domain"/>
    <property type="match status" value="1"/>
</dbReference>
<evidence type="ECO:0000256" key="3">
    <source>
        <dbReference type="ARBA" id="ARBA00023163"/>
    </source>
</evidence>
<evidence type="ECO:0000256" key="1">
    <source>
        <dbReference type="ARBA" id="ARBA00023015"/>
    </source>
</evidence>
<keyword evidence="2" id="KW-0238">DNA-binding</keyword>
<gene>
    <name evidence="5" type="ORF">BV401_00665</name>
</gene>
<evidence type="ECO:0000313" key="6">
    <source>
        <dbReference type="Proteomes" id="UP000187851"/>
    </source>
</evidence>
<dbReference type="SUPFAM" id="SSF46785">
    <property type="entry name" value="Winged helix' DNA-binding domain"/>
    <property type="match status" value="1"/>
</dbReference>
<dbReference type="PROSITE" id="PS50949">
    <property type="entry name" value="HTH_GNTR"/>
    <property type="match status" value="1"/>
</dbReference>
<evidence type="ECO:0000259" key="4">
    <source>
        <dbReference type="PROSITE" id="PS50949"/>
    </source>
</evidence>
<sequence>MRRGIAELRWPSGKLPTEQELAQDQQVSLNTVRRAVDLLVQEGLVYRKQGSGTYVSSPQASETGYAVGVVVSSLTYYYPRVIAGIERELAQHGSRMLLRCTDWDPAMERGAVNELIRAGSTGLILVPALSHDRADLWPSDPDELSVPTVLVERGLTLPTTLHEFVCTHHAAGTLSALRYLLSLGHTRIGYMERSSPHTAPQIRSGLSTALDRAGLGPDPVITASLPRWTARDADRFLDRVVDHGITGVLCFADREASLLVSAARRRHLGVPDDLSVISYDDEVADLCEVPLTAVSPPKAEIGRRAARVLAARIADPDAPRRQEALVPRLVIRDSTGPAPAGAR</sequence>
<dbReference type="SMART" id="SM00345">
    <property type="entry name" value="HTH_GNTR"/>
    <property type="match status" value="1"/>
</dbReference>